<gene>
    <name evidence="1" type="ORF">A1QO_01780</name>
</gene>
<dbReference type="RefSeq" id="WP_017041462.1">
    <property type="nucleotide sequence ID" value="NZ_AJYQ02000111.1"/>
</dbReference>
<evidence type="ECO:0000313" key="2">
    <source>
        <dbReference type="Proteomes" id="UP000094741"/>
    </source>
</evidence>
<proteinExistence type="predicted"/>
<sequence length="72" mass="8081">MSERNNKEWGKDELTRFRVTCWSINACSVVCCDEWLIGKGIAMKSAKPITKARKAKIESIEGNQSSLPESYG</sequence>
<dbReference type="EMBL" id="AJYQ02000111">
    <property type="protein sequence ID" value="OEE32669.1"/>
    <property type="molecule type" value="Genomic_DNA"/>
</dbReference>
<comment type="caution">
    <text evidence="1">The sequence shown here is derived from an EMBL/GenBank/DDBJ whole genome shotgun (WGS) entry which is preliminary data.</text>
</comment>
<accession>A0A1E5BCW1</accession>
<dbReference type="AlphaFoldDB" id="A0A1E5BCW1"/>
<evidence type="ECO:0000313" key="1">
    <source>
        <dbReference type="EMBL" id="OEE32669.1"/>
    </source>
</evidence>
<reference evidence="1 2" key="1">
    <citation type="journal article" date="2012" name="Science">
        <title>Ecological populations of bacteria act as socially cohesive units of antibiotic production and resistance.</title>
        <authorList>
            <person name="Cordero O.X."/>
            <person name="Wildschutte H."/>
            <person name="Kirkup B."/>
            <person name="Proehl S."/>
            <person name="Ngo L."/>
            <person name="Hussain F."/>
            <person name="Le Roux F."/>
            <person name="Mincer T."/>
            <person name="Polz M.F."/>
        </authorList>
    </citation>
    <scope>NUCLEOTIDE SEQUENCE [LARGE SCALE GENOMIC DNA]</scope>
    <source>
        <strain evidence="1 2">ZF-129</strain>
    </source>
</reference>
<protein>
    <submittedName>
        <fullName evidence="1">Uncharacterized protein</fullName>
    </submittedName>
</protein>
<dbReference type="Proteomes" id="UP000094741">
    <property type="component" value="Unassembled WGS sequence"/>
</dbReference>
<dbReference type="STRING" id="1187848.A1QO_01780"/>
<name>A0A1E5BCW1_9VIBR</name>
<organism evidence="1 2">
    <name type="scientific">Vibrio genomosp. F10 str. ZF-129</name>
    <dbReference type="NCBI Taxonomy" id="1187848"/>
    <lineage>
        <taxon>Bacteria</taxon>
        <taxon>Pseudomonadati</taxon>
        <taxon>Pseudomonadota</taxon>
        <taxon>Gammaproteobacteria</taxon>
        <taxon>Vibrionales</taxon>
        <taxon>Vibrionaceae</taxon>
        <taxon>Vibrio</taxon>
    </lineage>
</organism>